<evidence type="ECO:0000256" key="8">
    <source>
        <dbReference type="ARBA" id="ARBA00022723"/>
    </source>
</evidence>
<dbReference type="GO" id="GO:0046872">
    <property type="term" value="F:metal ion binding"/>
    <property type="evidence" value="ECO:0007669"/>
    <property type="project" value="UniProtKB-KW"/>
</dbReference>
<evidence type="ECO:0000259" key="14">
    <source>
        <dbReference type="PROSITE" id="PS50972"/>
    </source>
</evidence>
<evidence type="ECO:0000256" key="4">
    <source>
        <dbReference type="ARBA" id="ARBA00009503"/>
    </source>
</evidence>
<dbReference type="PROSITE" id="PS00793">
    <property type="entry name" value="DHPS_2"/>
    <property type="match status" value="1"/>
</dbReference>
<dbReference type="Gene3D" id="3.20.20.20">
    <property type="entry name" value="Dihydropteroate synthase-like"/>
    <property type="match status" value="1"/>
</dbReference>
<evidence type="ECO:0000313" key="16">
    <source>
        <dbReference type="Proteomes" id="UP000199286"/>
    </source>
</evidence>
<reference evidence="15 16" key="1">
    <citation type="submission" date="2016-10" db="EMBL/GenBank/DDBJ databases">
        <authorList>
            <person name="de Groot N.N."/>
        </authorList>
    </citation>
    <scope>NUCLEOTIDE SEQUENCE [LARGE SCALE GENOMIC DNA]</scope>
    <source>
        <strain evidence="15 16">DSM 26880</strain>
    </source>
</reference>
<evidence type="ECO:0000256" key="11">
    <source>
        <dbReference type="ARBA" id="ARBA00030193"/>
    </source>
</evidence>
<evidence type="ECO:0000256" key="3">
    <source>
        <dbReference type="ARBA" id="ARBA00004763"/>
    </source>
</evidence>
<evidence type="ECO:0000313" key="15">
    <source>
        <dbReference type="EMBL" id="SDY45652.1"/>
    </source>
</evidence>
<name>A0A1H3K0D7_9RHOB</name>
<dbReference type="PANTHER" id="PTHR20941:SF1">
    <property type="entry name" value="FOLIC ACID SYNTHESIS PROTEIN FOL1"/>
    <property type="match status" value="1"/>
</dbReference>
<dbReference type="OrthoDB" id="9811744at2"/>
<sequence length="343" mass="36089">MTTSLPEYFRPLPQRDGPRPEDAVPLAGGGLWFTEAVRLSRDAAPRRVPVAEIPRDWLERLSAPRAPLAGLPMDRSRVMGIVNVTPDSFSDGGRLRDSAAAAQDARAMVAAGADIVDIGGESTRPGADTIADELEIERTRPVIEALAGDLGAPISIDTRKRAVAEAAVAAGAAIVNDVSGLLHDPALAGLVMDRDLPVCVMHAKGDPKTMQDDPRYDDVLLDVYDWLAGRVEALEAQGIPRANIVVDPGIGFGKTKAHNLALLAGSALFHGLGCPVLIGASRKRFIGTITGTERPADRMPGSVAVALEAAARGAQILRVHDVPETVQALRVRAALSEGESDVA</sequence>
<keyword evidence="8 12" id="KW-0479">Metal-binding</keyword>
<dbReference type="Pfam" id="PF00809">
    <property type="entry name" value="Pterin_bind"/>
    <property type="match status" value="1"/>
</dbReference>
<dbReference type="NCBIfam" id="TIGR01496">
    <property type="entry name" value="DHPS"/>
    <property type="match status" value="1"/>
</dbReference>
<dbReference type="PROSITE" id="PS50972">
    <property type="entry name" value="PTERIN_BINDING"/>
    <property type="match status" value="1"/>
</dbReference>
<dbReference type="RefSeq" id="WP_089883451.1">
    <property type="nucleotide sequence ID" value="NZ_FNPF01000008.1"/>
</dbReference>
<evidence type="ECO:0000256" key="10">
    <source>
        <dbReference type="ARBA" id="ARBA00022909"/>
    </source>
</evidence>
<accession>A0A1H3K0D7</accession>
<gene>
    <name evidence="15" type="ORF">SAMN05444340_10894</name>
</gene>
<comment type="catalytic activity">
    <reaction evidence="1">
        <text>(7,8-dihydropterin-6-yl)methyl diphosphate + 4-aminobenzoate = 7,8-dihydropteroate + diphosphate</text>
        <dbReference type="Rhea" id="RHEA:19949"/>
        <dbReference type="ChEBI" id="CHEBI:17836"/>
        <dbReference type="ChEBI" id="CHEBI:17839"/>
        <dbReference type="ChEBI" id="CHEBI:33019"/>
        <dbReference type="ChEBI" id="CHEBI:72950"/>
        <dbReference type="EC" id="2.5.1.15"/>
    </reaction>
</comment>
<dbReference type="FunFam" id="3.20.20.20:FF:000006">
    <property type="entry name" value="Dihydropteroate synthase"/>
    <property type="match status" value="1"/>
</dbReference>
<dbReference type="STRING" id="321339.SAMN05444340_10894"/>
<evidence type="ECO:0000256" key="7">
    <source>
        <dbReference type="ARBA" id="ARBA00022679"/>
    </source>
</evidence>
<evidence type="ECO:0000256" key="1">
    <source>
        <dbReference type="ARBA" id="ARBA00000012"/>
    </source>
</evidence>
<dbReference type="InterPro" id="IPR011005">
    <property type="entry name" value="Dihydropteroate_synth-like_sf"/>
</dbReference>
<evidence type="ECO:0000256" key="12">
    <source>
        <dbReference type="RuleBase" id="RU361205"/>
    </source>
</evidence>
<comment type="function">
    <text evidence="12">Catalyzes the condensation of para-aminobenzoate (pABA) with 6-hydroxymethyl-7,8-dihydropterin diphosphate (DHPt-PP) to form 7,8-dihydropteroate (H2Pte), the immediate precursor of folate derivatives.</text>
</comment>
<dbReference type="Proteomes" id="UP000199286">
    <property type="component" value="Unassembled WGS sequence"/>
</dbReference>
<dbReference type="UniPathway" id="UPA00077">
    <property type="reaction ID" value="UER00156"/>
</dbReference>
<dbReference type="InterPro" id="IPR045031">
    <property type="entry name" value="DHP_synth-like"/>
</dbReference>
<dbReference type="GO" id="GO:0004156">
    <property type="term" value="F:dihydropteroate synthase activity"/>
    <property type="evidence" value="ECO:0007669"/>
    <property type="project" value="UniProtKB-EC"/>
</dbReference>
<evidence type="ECO:0000256" key="13">
    <source>
        <dbReference type="SAM" id="MobiDB-lite"/>
    </source>
</evidence>
<dbReference type="CDD" id="cd00739">
    <property type="entry name" value="DHPS"/>
    <property type="match status" value="1"/>
</dbReference>
<dbReference type="AlphaFoldDB" id="A0A1H3K0D7"/>
<dbReference type="GO" id="GO:0046654">
    <property type="term" value="P:tetrahydrofolate biosynthetic process"/>
    <property type="evidence" value="ECO:0007669"/>
    <property type="project" value="UniProtKB-UniPathway"/>
</dbReference>
<dbReference type="GO" id="GO:0046656">
    <property type="term" value="P:folic acid biosynthetic process"/>
    <property type="evidence" value="ECO:0007669"/>
    <property type="project" value="UniProtKB-KW"/>
</dbReference>
<protein>
    <recommendedName>
        <fullName evidence="6 12">Dihydropteroate synthase</fullName>
        <shortName evidence="12">DHPS</shortName>
        <ecNumber evidence="5 12">2.5.1.15</ecNumber>
    </recommendedName>
    <alternativeName>
        <fullName evidence="11 12">Dihydropteroate pyrophosphorylase</fullName>
    </alternativeName>
</protein>
<organism evidence="15 16">
    <name type="scientific">Citreimonas salinaria</name>
    <dbReference type="NCBI Taxonomy" id="321339"/>
    <lineage>
        <taxon>Bacteria</taxon>
        <taxon>Pseudomonadati</taxon>
        <taxon>Pseudomonadota</taxon>
        <taxon>Alphaproteobacteria</taxon>
        <taxon>Rhodobacterales</taxon>
        <taxon>Roseobacteraceae</taxon>
        <taxon>Citreimonas</taxon>
    </lineage>
</organism>
<keyword evidence="9 12" id="KW-0460">Magnesium</keyword>
<keyword evidence="16" id="KW-1185">Reference proteome</keyword>
<feature type="region of interest" description="Disordered" evidence="13">
    <location>
        <begin position="1"/>
        <end position="22"/>
    </location>
</feature>
<dbReference type="PANTHER" id="PTHR20941">
    <property type="entry name" value="FOLATE SYNTHESIS PROTEINS"/>
    <property type="match status" value="1"/>
</dbReference>
<dbReference type="EMBL" id="FNPF01000008">
    <property type="protein sequence ID" value="SDY45652.1"/>
    <property type="molecule type" value="Genomic_DNA"/>
</dbReference>
<dbReference type="PROSITE" id="PS00792">
    <property type="entry name" value="DHPS_1"/>
    <property type="match status" value="1"/>
</dbReference>
<dbReference type="EC" id="2.5.1.15" evidence="5 12"/>
<dbReference type="SUPFAM" id="SSF51717">
    <property type="entry name" value="Dihydropteroate synthetase-like"/>
    <property type="match status" value="1"/>
</dbReference>
<proteinExistence type="inferred from homology"/>
<dbReference type="GO" id="GO:0005829">
    <property type="term" value="C:cytosol"/>
    <property type="evidence" value="ECO:0007669"/>
    <property type="project" value="TreeGrafter"/>
</dbReference>
<evidence type="ECO:0000256" key="6">
    <source>
        <dbReference type="ARBA" id="ARBA00016919"/>
    </source>
</evidence>
<evidence type="ECO:0000256" key="9">
    <source>
        <dbReference type="ARBA" id="ARBA00022842"/>
    </source>
</evidence>
<keyword evidence="10 12" id="KW-0289">Folate biosynthesis</keyword>
<comment type="cofactor">
    <cofactor evidence="2 12">
        <name>Mg(2+)</name>
        <dbReference type="ChEBI" id="CHEBI:18420"/>
    </cofactor>
</comment>
<comment type="pathway">
    <text evidence="3 12">Cofactor biosynthesis; tetrahydrofolate biosynthesis; 7,8-dihydrofolate from 2-amino-4-hydroxy-6-hydroxymethyl-7,8-dihydropteridine diphosphate and 4-aminobenzoate: step 1/2.</text>
</comment>
<feature type="domain" description="Pterin-binding" evidence="14">
    <location>
        <begin position="76"/>
        <end position="330"/>
    </location>
</feature>
<keyword evidence="7 12" id="KW-0808">Transferase</keyword>
<evidence type="ECO:0000256" key="5">
    <source>
        <dbReference type="ARBA" id="ARBA00012458"/>
    </source>
</evidence>
<comment type="similarity">
    <text evidence="4 12">Belongs to the DHPS family.</text>
</comment>
<dbReference type="InterPro" id="IPR006390">
    <property type="entry name" value="DHP_synth_dom"/>
</dbReference>
<dbReference type="InterPro" id="IPR000489">
    <property type="entry name" value="Pterin-binding_dom"/>
</dbReference>
<evidence type="ECO:0000256" key="2">
    <source>
        <dbReference type="ARBA" id="ARBA00001946"/>
    </source>
</evidence>